<evidence type="ECO:0000313" key="1">
    <source>
        <dbReference type="EMBL" id="KAF7807922.1"/>
    </source>
</evidence>
<proteinExistence type="predicted"/>
<organism evidence="1 2">
    <name type="scientific">Senna tora</name>
    <dbReference type="NCBI Taxonomy" id="362788"/>
    <lineage>
        <taxon>Eukaryota</taxon>
        <taxon>Viridiplantae</taxon>
        <taxon>Streptophyta</taxon>
        <taxon>Embryophyta</taxon>
        <taxon>Tracheophyta</taxon>
        <taxon>Spermatophyta</taxon>
        <taxon>Magnoliopsida</taxon>
        <taxon>eudicotyledons</taxon>
        <taxon>Gunneridae</taxon>
        <taxon>Pentapetalae</taxon>
        <taxon>rosids</taxon>
        <taxon>fabids</taxon>
        <taxon>Fabales</taxon>
        <taxon>Fabaceae</taxon>
        <taxon>Caesalpinioideae</taxon>
        <taxon>Cassia clade</taxon>
        <taxon>Senna</taxon>
    </lineage>
</organism>
<protein>
    <submittedName>
        <fullName evidence="1">Sporozoite surface protein 2</fullName>
    </submittedName>
</protein>
<name>A0A834W3A9_9FABA</name>
<dbReference type="EMBL" id="JAAIUW010000012">
    <property type="protein sequence ID" value="KAF7807922.1"/>
    <property type="molecule type" value="Genomic_DNA"/>
</dbReference>
<dbReference type="Proteomes" id="UP000634136">
    <property type="component" value="Unassembled WGS sequence"/>
</dbReference>
<evidence type="ECO:0000313" key="2">
    <source>
        <dbReference type="Proteomes" id="UP000634136"/>
    </source>
</evidence>
<gene>
    <name evidence="1" type="ORF">G2W53_040083</name>
</gene>
<comment type="caution">
    <text evidence="1">The sequence shown here is derived from an EMBL/GenBank/DDBJ whole genome shotgun (WGS) entry which is preliminary data.</text>
</comment>
<reference evidence="1" key="1">
    <citation type="submission" date="2020-09" db="EMBL/GenBank/DDBJ databases">
        <title>Genome-Enabled Discovery of Anthraquinone Biosynthesis in Senna tora.</title>
        <authorList>
            <person name="Kang S.-H."/>
            <person name="Pandey R.P."/>
            <person name="Lee C.-M."/>
            <person name="Sim J.-S."/>
            <person name="Jeong J.-T."/>
            <person name="Choi B.-S."/>
            <person name="Jung M."/>
            <person name="Ginzburg D."/>
            <person name="Zhao K."/>
            <person name="Won S.Y."/>
            <person name="Oh T.-J."/>
            <person name="Yu Y."/>
            <person name="Kim N.-H."/>
            <person name="Lee O.R."/>
            <person name="Lee T.-H."/>
            <person name="Bashyal P."/>
            <person name="Kim T.-S."/>
            <person name="Lee W.-H."/>
            <person name="Kawkins C."/>
            <person name="Kim C.-K."/>
            <person name="Kim J.S."/>
            <person name="Ahn B.O."/>
            <person name="Rhee S.Y."/>
            <person name="Sohng J.K."/>
        </authorList>
    </citation>
    <scope>NUCLEOTIDE SEQUENCE</scope>
    <source>
        <tissue evidence="1">Leaf</tissue>
    </source>
</reference>
<keyword evidence="2" id="KW-1185">Reference proteome</keyword>
<dbReference type="OrthoDB" id="1937322at2759"/>
<sequence>MIEDMKVYLMERWAKNRKDAERLPSQGVLPKIRKRLEKEFKESDKWLPRWAGEKKYELHQPYG</sequence>
<accession>A0A834W3A9</accession>
<dbReference type="AlphaFoldDB" id="A0A834W3A9"/>